<evidence type="ECO:0000313" key="2">
    <source>
        <dbReference type="Proteomes" id="UP000315949"/>
    </source>
</evidence>
<protein>
    <submittedName>
        <fullName evidence="1">Uncharacterized protein</fullName>
    </submittedName>
</protein>
<reference evidence="1 2" key="1">
    <citation type="submission" date="2019-07" db="EMBL/GenBank/DDBJ databases">
        <title>Luteimonas sp. YD-1 nov., isolated from acidic soil.</title>
        <authorList>
            <person name="Zhou J."/>
        </authorList>
    </citation>
    <scope>NUCLEOTIDE SEQUENCE [LARGE SCALE GENOMIC DNA]</scope>
    <source>
        <strain evidence="1 2">YD-1</strain>
    </source>
</reference>
<organism evidence="1 2">
    <name type="scientific">Luteimonas wenzhouensis</name>
    <dbReference type="NCBI Taxonomy" id="2599615"/>
    <lineage>
        <taxon>Bacteria</taxon>
        <taxon>Pseudomonadati</taxon>
        <taxon>Pseudomonadota</taxon>
        <taxon>Gammaproteobacteria</taxon>
        <taxon>Lysobacterales</taxon>
        <taxon>Lysobacteraceae</taxon>
        <taxon>Luteimonas</taxon>
    </lineage>
</organism>
<comment type="caution">
    <text evidence="1">The sequence shown here is derived from an EMBL/GenBank/DDBJ whole genome shotgun (WGS) entry which is preliminary data.</text>
</comment>
<gene>
    <name evidence="1" type="ORF">FQY79_04815</name>
</gene>
<name>A0A5C5U5T8_9GAMM</name>
<dbReference type="Proteomes" id="UP000315949">
    <property type="component" value="Unassembled WGS sequence"/>
</dbReference>
<sequence length="107" mass="11032">MAALLRAGDLDAAIEAGLMAPGAGANGALDHGDQALIARTRQRLQAAWDARERYRARQARLARRAAEREARRRATGGVPATRAAGATALPAAAAAALARARARAGQP</sequence>
<proteinExistence type="predicted"/>
<dbReference type="EMBL" id="VOHE01000002">
    <property type="protein sequence ID" value="TWT20952.1"/>
    <property type="molecule type" value="Genomic_DNA"/>
</dbReference>
<dbReference type="AlphaFoldDB" id="A0A5C5U5T8"/>
<keyword evidence="2" id="KW-1185">Reference proteome</keyword>
<evidence type="ECO:0000313" key="1">
    <source>
        <dbReference type="EMBL" id="TWT20952.1"/>
    </source>
</evidence>
<accession>A0A5C5U5T8</accession>